<feature type="domain" description="Mab-21-like HhH/H2TH-like" evidence="8">
    <location>
        <begin position="296"/>
        <end position="377"/>
    </location>
</feature>
<feature type="repeat" description="TPR" evidence="7">
    <location>
        <begin position="695"/>
        <end position="728"/>
    </location>
</feature>
<comment type="cofactor">
    <cofactor evidence="1">
        <name>Mg(2+)</name>
        <dbReference type="ChEBI" id="CHEBI:18420"/>
    </cofactor>
</comment>
<evidence type="ECO:0000256" key="1">
    <source>
        <dbReference type="ARBA" id="ARBA00001946"/>
    </source>
</evidence>
<dbReference type="PANTHER" id="PTHR10656">
    <property type="entry name" value="CELL FATE DETERMINING PROTEIN MAB21-RELATED"/>
    <property type="match status" value="1"/>
</dbReference>
<name>A0A9D4ERK2_DREPO</name>
<evidence type="ECO:0000313" key="10">
    <source>
        <dbReference type="Proteomes" id="UP000828390"/>
    </source>
</evidence>
<dbReference type="EMBL" id="JAIWYP010000008">
    <property type="protein sequence ID" value="KAH3784093.1"/>
    <property type="molecule type" value="Genomic_DNA"/>
</dbReference>
<dbReference type="Proteomes" id="UP000828390">
    <property type="component" value="Unassembled WGS sequence"/>
</dbReference>
<keyword evidence="3" id="KW-0808">Transferase</keyword>
<keyword evidence="10" id="KW-1185">Reference proteome</keyword>
<dbReference type="Gene3D" id="1.10.1410.40">
    <property type="match status" value="1"/>
</dbReference>
<sequence length="750" mass="86709">MPNIYKGKGMTAVKEAHVRRALESNNGNKSIVTSAAVAKALSDIGVNEETIQWRRTTQLYMEALQTINQQARGEDSDVYHLGSQSEGSTTVGMNSDYDCLECYREVPVIQNTADRQFEKEQLLVVTDMSPPPQCCCLQWLKPDYSITLTDRTFPHLHIDAHGRVFLRNIVMKMYITPFFKRWGRDYIQHGPSLTIDDTVDMVYAFHCAKLPEDCQYIFRRPKPGHWPSPALLNQLKDSGVFLVSTAHVENTAHWDPRQHIGILKVRTFDKSHELYWRLSTNSMERLLMFDLSMTQMKVYVLMKIINKEFCKPLVGDRLSTFHLKTTLMYSVEMSPQHIWKDENLIQCLKLCLTTLRRWLNVRYCPHYTTANVNLFDGKLRLNEFPVLIELFTDIIRDDLFCLYNVEMDDLGHRISSHSPDSTSGRHFKELDIVVANHMFNIRVAFSCTNFYLVFRLQLVEEDTSQLINDHARYIQKLETINKTSTGHIRLAVSTTLPFHYSIQAAMKASLCIVNNLTLPQEIFTLCDKSLMSDVTSSRLKLASIYFSVWRFKEAAAILKQADALISNKIIYFSPFFCYKNPKFGSEIMGGRKEFIDILQKKVAVCTIFSRHDMNCVPGQLVAEFYRTVTVEDASCRLLSDYWMDLAVVDSLPYLYYLQYLTFRTTGLISDKDSAFKNLHYHVISKESEIRPYHIETSLNLLGHCCELEGNLSEAWRAYKDSVKLRPQNNAAYWHMFRIIGGLIYGLRMLS</sequence>
<evidence type="ECO:0000256" key="2">
    <source>
        <dbReference type="ARBA" id="ARBA00008307"/>
    </source>
</evidence>
<proteinExistence type="inferred from homology"/>
<dbReference type="OrthoDB" id="6065816at2759"/>
<protein>
    <recommendedName>
        <fullName evidence="8">Mab-21-like HhH/H2TH-like domain-containing protein</fullName>
    </recommendedName>
</protein>
<evidence type="ECO:0000256" key="7">
    <source>
        <dbReference type="PROSITE-ProRule" id="PRU00339"/>
    </source>
</evidence>
<evidence type="ECO:0000256" key="4">
    <source>
        <dbReference type="ARBA" id="ARBA00022695"/>
    </source>
</evidence>
<dbReference type="Pfam" id="PF20266">
    <property type="entry name" value="Mab-21_C"/>
    <property type="match status" value="1"/>
</dbReference>
<gene>
    <name evidence="9" type="ORF">DPMN_162044</name>
</gene>
<dbReference type="GO" id="GO:0046872">
    <property type="term" value="F:metal ion binding"/>
    <property type="evidence" value="ECO:0007669"/>
    <property type="project" value="UniProtKB-KW"/>
</dbReference>
<evidence type="ECO:0000256" key="3">
    <source>
        <dbReference type="ARBA" id="ARBA00022679"/>
    </source>
</evidence>
<dbReference type="PROSITE" id="PS50005">
    <property type="entry name" value="TPR"/>
    <property type="match status" value="1"/>
</dbReference>
<dbReference type="AlphaFoldDB" id="A0A9D4ERK2"/>
<keyword evidence="4" id="KW-0548">Nucleotidyltransferase</keyword>
<evidence type="ECO:0000256" key="5">
    <source>
        <dbReference type="ARBA" id="ARBA00022723"/>
    </source>
</evidence>
<dbReference type="GO" id="GO:0016779">
    <property type="term" value="F:nucleotidyltransferase activity"/>
    <property type="evidence" value="ECO:0007669"/>
    <property type="project" value="UniProtKB-KW"/>
</dbReference>
<comment type="caution">
    <text evidence="9">The sequence shown here is derived from an EMBL/GenBank/DDBJ whole genome shotgun (WGS) entry which is preliminary data.</text>
</comment>
<keyword evidence="7" id="KW-0802">TPR repeat</keyword>
<reference evidence="9" key="2">
    <citation type="submission" date="2020-11" db="EMBL/GenBank/DDBJ databases">
        <authorList>
            <person name="McCartney M.A."/>
            <person name="Auch B."/>
            <person name="Kono T."/>
            <person name="Mallez S."/>
            <person name="Becker A."/>
            <person name="Gohl D.M."/>
            <person name="Silverstein K.A.T."/>
            <person name="Koren S."/>
            <person name="Bechman K.B."/>
            <person name="Herman A."/>
            <person name="Abrahante J.E."/>
            <person name="Garbe J."/>
        </authorList>
    </citation>
    <scope>NUCLEOTIDE SEQUENCE</scope>
    <source>
        <strain evidence="9">Duluth1</strain>
        <tissue evidence="9">Whole animal</tissue>
    </source>
</reference>
<dbReference type="InterPro" id="IPR019734">
    <property type="entry name" value="TPR_rpt"/>
</dbReference>
<dbReference type="SMART" id="SM01265">
    <property type="entry name" value="Mab-21"/>
    <property type="match status" value="1"/>
</dbReference>
<evidence type="ECO:0000256" key="6">
    <source>
        <dbReference type="ARBA" id="ARBA00022842"/>
    </source>
</evidence>
<dbReference type="InterPro" id="IPR024810">
    <property type="entry name" value="MAB21L/cGLR"/>
</dbReference>
<dbReference type="SUPFAM" id="SSF48452">
    <property type="entry name" value="TPR-like"/>
    <property type="match status" value="1"/>
</dbReference>
<dbReference type="PANTHER" id="PTHR10656:SF42">
    <property type="entry name" value="CYCLIC GMP-AMP SYNTHASE-LIKE PROTEIN-RELATED"/>
    <property type="match status" value="1"/>
</dbReference>
<comment type="similarity">
    <text evidence="2">Belongs to the mab-21 family.</text>
</comment>
<organism evidence="9 10">
    <name type="scientific">Dreissena polymorpha</name>
    <name type="common">Zebra mussel</name>
    <name type="synonym">Mytilus polymorpha</name>
    <dbReference type="NCBI Taxonomy" id="45954"/>
    <lineage>
        <taxon>Eukaryota</taxon>
        <taxon>Metazoa</taxon>
        <taxon>Spiralia</taxon>
        <taxon>Lophotrochozoa</taxon>
        <taxon>Mollusca</taxon>
        <taxon>Bivalvia</taxon>
        <taxon>Autobranchia</taxon>
        <taxon>Heteroconchia</taxon>
        <taxon>Euheterodonta</taxon>
        <taxon>Imparidentia</taxon>
        <taxon>Neoheterodontei</taxon>
        <taxon>Myida</taxon>
        <taxon>Dreissenoidea</taxon>
        <taxon>Dreissenidae</taxon>
        <taxon>Dreissena</taxon>
    </lineage>
</organism>
<evidence type="ECO:0000313" key="9">
    <source>
        <dbReference type="EMBL" id="KAH3784093.1"/>
    </source>
</evidence>
<keyword evidence="6" id="KW-0460">Magnesium</keyword>
<reference evidence="9" key="1">
    <citation type="journal article" date="2019" name="bioRxiv">
        <title>The Genome of the Zebra Mussel, Dreissena polymorpha: A Resource for Invasive Species Research.</title>
        <authorList>
            <person name="McCartney M.A."/>
            <person name="Auch B."/>
            <person name="Kono T."/>
            <person name="Mallez S."/>
            <person name="Zhang Y."/>
            <person name="Obille A."/>
            <person name="Becker A."/>
            <person name="Abrahante J.E."/>
            <person name="Garbe J."/>
            <person name="Badalamenti J.P."/>
            <person name="Herman A."/>
            <person name="Mangelson H."/>
            <person name="Liachko I."/>
            <person name="Sullivan S."/>
            <person name="Sone E.D."/>
            <person name="Koren S."/>
            <person name="Silverstein K.A.T."/>
            <person name="Beckman K.B."/>
            <person name="Gohl D.M."/>
        </authorList>
    </citation>
    <scope>NUCLEOTIDE SEQUENCE</scope>
    <source>
        <strain evidence="9">Duluth1</strain>
        <tissue evidence="9">Whole animal</tissue>
    </source>
</reference>
<keyword evidence="5" id="KW-0479">Metal-binding</keyword>
<evidence type="ECO:0000259" key="8">
    <source>
        <dbReference type="Pfam" id="PF20266"/>
    </source>
</evidence>
<accession>A0A9D4ERK2</accession>
<dbReference type="InterPro" id="IPR011990">
    <property type="entry name" value="TPR-like_helical_dom_sf"/>
</dbReference>
<dbReference type="InterPro" id="IPR046906">
    <property type="entry name" value="Mab-21_HhH/H2TH-like"/>
</dbReference>